<evidence type="ECO:0000313" key="1">
    <source>
        <dbReference type="EMBL" id="DAD89456.1"/>
    </source>
</evidence>
<dbReference type="EMBL" id="BK015061">
    <property type="protein sequence ID" value="DAD89456.1"/>
    <property type="molecule type" value="Genomic_DNA"/>
</dbReference>
<sequence>MRKNIVLNCLKYNAQMVKQAAAKLEALWMEVENENQ</sequence>
<name>A0A8S5N4X1_9CAUD</name>
<accession>A0A8S5N4X1</accession>
<organism evidence="1">
    <name type="scientific">Myoviridae sp. ctxpQ22</name>
    <dbReference type="NCBI Taxonomy" id="2826715"/>
    <lineage>
        <taxon>Viruses</taxon>
        <taxon>Duplodnaviria</taxon>
        <taxon>Heunggongvirae</taxon>
        <taxon>Uroviricota</taxon>
        <taxon>Caudoviricetes</taxon>
    </lineage>
</organism>
<reference evidence="1" key="1">
    <citation type="journal article" date="2021" name="Proc. Natl. Acad. Sci. U.S.A.">
        <title>A Catalog of Tens of Thousands of Viruses from Human Metagenomes Reveals Hidden Associations with Chronic Diseases.</title>
        <authorList>
            <person name="Tisza M.J."/>
            <person name="Buck C.B."/>
        </authorList>
    </citation>
    <scope>NUCLEOTIDE SEQUENCE</scope>
    <source>
        <strain evidence="1">CtxpQ22</strain>
    </source>
</reference>
<proteinExistence type="predicted"/>
<protein>
    <submittedName>
        <fullName evidence="1">Uncharacterized protein</fullName>
    </submittedName>
</protein>